<comment type="caution">
    <text evidence="3">The sequence shown here is derived from an EMBL/GenBank/DDBJ whole genome shotgun (WGS) entry which is preliminary data.</text>
</comment>
<dbReference type="Proteomes" id="UP000480410">
    <property type="component" value="Unassembled WGS sequence"/>
</dbReference>
<organism evidence="3 4">
    <name type="scientific">Pseudomonas brassicae</name>
    <dbReference type="NCBI Taxonomy" id="2708063"/>
    <lineage>
        <taxon>Bacteria</taxon>
        <taxon>Pseudomonadati</taxon>
        <taxon>Pseudomonadota</taxon>
        <taxon>Gammaproteobacteria</taxon>
        <taxon>Pseudomonadales</taxon>
        <taxon>Pseudomonadaceae</taxon>
        <taxon>Pseudomonas</taxon>
    </lineage>
</organism>
<keyword evidence="2" id="KW-0812">Transmembrane</keyword>
<proteinExistence type="predicted"/>
<feature type="region of interest" description="Disordered" evidence="1">
    <location>
        <begin position="192"/>
        <end position="214"/>
    </location>
</feature>
<evidence type="ECO:0000313" key="3">
    <source>
        <dbReference type="EMBL" id="NER60094.1"/>
    </source>
</evidence>
<evidence type="ECO:0000313" key="4">
    <source>
        <dbReference type="Proteomes" id="UP000480410"/>
    </source>
</evidence>
<keyword evidence="2" id="KW-1133">Transmembrane helix</keyword>
<evidence type="ECO:0000256" key="2">
    <source>
        <dbReference type="SAM" id="Phobius"/>
    </source>
</evidence>
<evidence type="ECO:0000256" key="1">
    <source>
        <dbReference type="SAM" id="MobiDB-lite"/>
    </source>
</evidence>
<name>A0A6M0CWB1_9PSED</name>
<feature type="transmembrane region" description="Helical" evidence="2">
    <location>
        <begin position="75"/>
        <end position="98"/>
    </location>
</feature>
<protein>
    <submittedName>
        <fullName evidence="3">Uncharacterized protein</fullName>
    </submittedName>
</protein>
<feature type="transmembrane region" description="Helical" evidence="2">
    <location>
        <begin position="37"/>
        <end position="55"/>
    </location>
</feature>
<reference evidence="3 4" key="1">
    <citation type="submission" date="2020-02" db="EMBL/GenBank/DDBJ databases">
        <title>Broccoli isolated Pseudomonas sp.</title>
        <authorList>
            <person name="Fujikawa T."/>
            <person name="Sawada H."/>
        </authorList>
    </citation>
    <scope>NUCLEOTIDE SEQUENCE [LARGE SCALE GENOMIC DNA]</scope>
    <source>
        <strain evidence="3 4">MAFF212428</strain>
    </source>
</reference>
<keyword evidence="2" id="KW-0472">Membrane</keyword>
<dbReference type="AlphaFoldDB" id="A0A6M0CWB1"/>
<accession>A0A6M0CWB1</accession>
<dbReference type="EMBL" id="JAAHBV010000180">
    <property type="protein sequence ID" value="NER60094.1"/>
    <property type="molecule type" value="Genomic_DNA"/>
</dbReference>
<feature type="transmembrane region" description="Helical" evidence="2">
    <location>
        <begin position="6"/>
        <end position="25"/>
    </location>
</feature>
<gene>
    <name evidence="3" type="ORF">G3435_09040</name>
</gene>
<sequence length="327" mass="34718">MLPPAWLSVAGLALFVAALVFSPLIGRTHGDANYPLVTAQGWALATAGWSVLLGTRLCNLAYSMIRLRLPGIPRTLARGAILHLLLSFGLPLLGLLAWQPPGISEAMLMGGAVAGRHAWAAAGQPAATCDGAGAADHWPEPWGRALPCSERWLRGVRHAACRSGLALATGRHAQCLDDAAWRCSGRPLRAPAAAHCQGPPRGAPSNLPQARRQPTGDRLAALLGPAFQTLRQQYGRRGQGWGYLGFIATTGFILWLQGQQTAVFVSGMAITWLVLLASQPSRVLATLRSSRHATLAELRLLPGLPGRAQLPPRHGGANCWQARARSC</sequence>